<keyword evidence="1" id="KW-0812">Transmembrane</keyword>
<protein>
    <submittedName>
        <fullName evidence="2">Uncharacterized protein</fullName>
    </submittedName>
</protein>
<dbReference type="SUPFAM" id="SSF161037">
    <property type="entry name" value="Photosystem II reaction center protein K, PsbK"/>
    <property type="match status" value="1"/>
</dbReference>
<dbReference type="GO" id="GO:0009539">
    <property type="term" value="C:photosystem II reaction center"/>
    <property type="evidence" value="ECO:0007669"/>
    <property type="project" value="InterPro"/>
</dbReference>
<reference evidence="2" key="1">
    <citation type="submission" date="2018-08" db="EMBL/GenBank/DDBJ databases">
        <authorList>
            <person name="Rossello M."/>
        </authorList>
    </citation>
    <scope>NUCLEOTIDE SEQUENCE [LARGE SCALE GENOMIC DNA]</scope>
    <source>
        <strain evidence="2">cv. Chinese Spring</strain>
    </source>
</reference>
<accession>A0A3B6KK62</accession>
<evidence type="ECO:0000256" key="1">
    <source>
        <dbReference type="SAM" id="Phobius"/>
    </source>
</evidence>
<dbReference type="Gramene" id="TraesCLE_scaffold_003902_01G000400.1">
    <property type="protein sequence ID" value="TraesCLE_scaffold_003902_01G000400.1"/>
    <property type="gene ID" value="TraesCLE_scaffold_003902_01G000400"/>
</dbReference>
<dbReference type="GO" id="GO:0015979">
    <property type="term" value="P:photosynthesis"/>
    <property type="evidence" value="ECO:0007669"/>
    <property type="project" value="InterPro"/>
</dbReference>
<feature type="transmembrane region" description="Helical" evidence="1">
    <location>
        <begin position="77"/>
        <end position="96"/>
    </location>
</feature>
<dbReference type="Proteomes" id="UP000019116">
    <property type="component" value="Chromosome 5A"/>
</dbReference>
<dbReference type="Gramene" id="TraesSTA5A03G02692610.1">
    <property type="protein sequence ID" value="TraesSTA5A03G02692610.1.CDS1"/>
    <property type="gene ID" value="TraesSTA5A03G02692610"/>
</dbReference>
<dbReference type="Gramene" id="TraesCAD_scaffold_007173_01G000300.1">
    <property type="protein sequence ID" value="TraesCAD_scaffold_007173_01G000300.1"/>
    <property type="gene ID" value="TraesCAD_scaffold_007173_01G000300"/>
</dbReference>
<dbReference type="Gramene" id="TraesWEE_scaffold_010882_01G000200.1">
    <property type="protein sequence ID" value="TraesWEE_scaffold_010882_01G000200.1"/>
    <property type="gene ID" value="TraesWEE_scaffold_010882_01G000200"/>
</dbReference>
<proteinExistence type="predicted"/>
<keyword evidence="1" id="KW-1133">Transmembrane helix</keyword>
<dbReference type="Gramene" id="TraesNOR5A03G02724710.1">
    <property type="protein sequence ID" value="TraesNOR5A03G02724710.1.CDS1"/>
    <property type="gene ID" value="TraesNOR5A03G02724710"/>
</dbReference>
<sequence>MKVKFIPLSFKSVNTRRYFVSGNVQRKNILNLLFLLSLKKRLNKNPIIDSTRKNEMLVMPNILSLTCICYFQSCHGYYMSVIPLFFFLLAIVWQAVVSF</sequence>
<dbReference type="AlphaFoldDB" id="A0A3B6KK62"/>
<dbReference type="Gramene" id="TraesLAC5A03G02655770.1">
    <property type="protein sequence ID" value="TraesLAC5A03G02655770.1.CDS1"/>
    <property type="gene ID" value="TraesLAC5A03G02655770"/>
</dbReference>
<dbReference type="Pfam" id="PF02533">
    <property type="entry name" value="PsbK"/>
    <property type="match status" value="1"/>
</dbReference>
<keyword evidence="1" id="KW-0472">Membrane</keyword>
<dbReference type="InterPro" id="IPR003687">
    <property type="entry name" value="PSII_PsbK"/>
</dbReference>
<keyword evidence="3" id="KW-1185">Reference proteome</keyword>
<dbReference type="Gramene" id="TraesROB_scaffold_016700_01G000300.1">
    <property type="protein sequence ID" value="TraesROB_scaffold_016700_01G000300.1"/>
    <property type="gene ID" value="TraesROB_scaffold_016700_01G000300"/>
</dbReference>
<dbReference type="Gramene" id="TraesCS5A02G308100.1">
    <property type="protein sequence ID" value="TraesCS5A02G308100.1.cds1"/>
    <property type="gene ID" value="TraesCS5A02G308100"/>
</dbReference>
<dbReference type="InterPro" id="IPR037270">
    <property type="entry name" value="PSII_PsbK_sf"/>
</dbReference>
<evidence type="ECO:0000313" key="2">
    <source>
        <dbReference type="EnsemblPlants" id="TraesCS5A02G308100.1.cds1"/>
    </source>
</evidence>
<evidence type="ECO:0000313" key="3">
    <source>
        <dbReference type="Proteomes" id="UP000019116"/>
    </source>
</evidence>
<dbReference type="Gramene" id="TraesCS5A03G0751000.1">
    <property type="protein sequence ID" value="TraesCS5A03G0751000.1.CDS1"/>
    <property type="gene ID" value="TraesCS5A03G0751000"/>
</dbReference>
<dbReference type="OMA" id="CHGHYMS"/>
<dbReference type="EnsemblPlants" id="TraesCS5A02G308100.1">
    <property type="protein sequence ID" value="TraesCS5A02G308100.1.cds1"/>
    <property type="gene ID" value="TraesCS5A02G308100"/>
</dbReference>
<dbReference type="Gramene" id="TraesMAC5A03G02699910.1">
    <property type="protein sequence ID" value="TraesMAC5A03G02699910.1.CDS1"/>
    <property type="gene ID" value="TraesMAC5A03G02699910"/>
</dbReference>
<name>A0A3B6KK62_WHEAT</name>
<organism evidence="2">
    <name type="scientific">Triticum aestivum</name>
    <name type="common">Wheat</name>
    <dbReference type="NCBI Taxonomy" id="4565"/>
    <lineage>
        <taxon>Eukaryota</taxon>
        <taxon>Viridiplantae</taxon>
        <taxon>Streptophyta</taxon>
        <taxon>Embryophyta</taxon>
        <taxon>Tracheophyta</taxon>
        <taxon>Spermatophyta</taxon>
        <taxon>Magnoliopsida</taxon>
        <taxon>Liliopsida</taxon>
        <taxon>Poales</taxon>
        <taxon>Poaceae</taxon>
        <taxon>BOP clade</taxon>
        <taxon>Pooideae</taxon>
        <taxon>Triticodae</taxon>
        <taxon>Triticeae</taxon>
        <taxon>Triticinae</taxon>
        <taxon>Triticum</taxon>
    </lineage>
</organism>
<reference evidence="2" key="2">
    <citation type="submission" date="2018-10" db="UniProtKB">
        <authorList>
            <consortium name="EnsemblPlants"/>
        </authorList>
    </citation>
    <scope>IDENTIFICATION</scope>
</reference>